<keyword evidence="3" id="KW-1185">Reference proteome</keyword>
<dbReference type="SUPFAM" id="SSF50998">
    <property type="entry name" value="Quinoprotein alcohol dehydrogenase-like"/>
    <property type="match status" value="1"/>
</dbReference>
<feature type="signal peptide" evidence="1">
    <location>
        <begin position="1"/>
        <end position="23"/>
    </location>
</feature>
<dbReference type="InterPro" id="IPR015943">
    <property type="entry name" value="WD40/YVTN_repeat-like_dom_sf"/>
</dbReference>
<dbReference type="InterPro" id="IPR011047">
    <property type="entry name" value="Quinoprotein_ADH-like_sf"/>
</dbReference>
<dbReference type="Proteomes" id="UP001204772">
    <property type="component" value="Unassembled WGS sequence"/>
</dbReference>
<accession>A0ABT1FWV5</accession>
<gene>
    <name evidence="2" type="ORF">NCI00_27660</name>
</gene>
<reference evidence="2 3" key="1">
    <citation type="submission" date="2022-06" db="EMBL/GenBank/DDBJ databases">
        <title>Runella sp. S5 genome sequencing.</title>
        <authorList>
            <person name="Park S."/>
        </authorList>
    </citation>
    <scope>NUCLEOTIDE SEQUENCE [LARGE SCALE GENOMIC DNA]</scope>
    <source>
        <strain evidence="2 3">S5</strain>
    </source>
</reference>
<evidence type="ECO:0000313" key="2">
    <source>
        <dbReference type="EMBL" id="MCP1386249.1"/>
    </source>
</evidence>
<evidence type="ECO:0008006" key="4">
    <source>
        <dbReference type="Google" id="ProtNLM"/>
    </source>
</evidence>
<proteinExistence type="predicted"/>
<keyword evidence="1" id="KW-0732">Signal</keyword>
<dbReference type="PANTHER" id="PTHR42754">
    <property type="entry name" value="ENDOGLUCANASE"/>
    <property type="match status" value="1"/>
</dbReference>
<protein>
    <recommendedName>
        <fullName evidence="4">WD40 repeat domain-containing protein</fullName>
    </recommendedName>
</protein>
<name>A0ABT1FWV5_9BACT</name>
<dbReference type="EMBL" id="JAMZEL010000020">
    <property type="protein sequence ID" value="MCP1386249.1"/>
    <property type="molecule type" value="Genomic_DNA"/>
</dbReference>
<sequence length="536" mass="60838">MNTFSFKNVVLCLLMCVWQYSEAKRTAPIPVAKHLSHWFAQAATETANGFVIVGAQSLSDRRSKMVVTYTDSIGSPRWTRTYPQLKGEVEAYSVASDDSNQLWVGGRQNGDAKIWQIDSKQNGRIARTISLDTGCVRSIKTTHEGRLVVAVEQGHFVKIIKLNANGSIHWERKWNSSKKAKSHLMITREGWVMVAFGGHSYALDKNGQTIWSYHNEAALWRGLYQRANGEVLLVGQQKTQLFGPVNDEAYVVSVRPLLQKFEWFKSYGTDETFDTAYQVAERPNGQLVILTRQNRRLRLLELNQNLSIGKINWLTGSLSNEHLHPVGMLAQSAWQDKWLIVCNHPDGSVWLYPSRTQETSEALPSHLSFEVTAKNAKWMQVSLTPIAEVPPTFKFPTDSGSHSLLFTHCQGDGYAYLLQRPHHTEAWEEKSWVQLGSSDSLHFQLSSNYEYLVLVTKRPFAAPLQLLLKSDAYSSDQLHPENPMGSLHEQYPTTFNEFLQINISANGNHFEIAHLSDDGWLPLLFRTSEKKISYKQ</sequence>
<organism evidence="2 3">
    <name type="scientific">Runella salmonicolor</name>
    <dbReference type="NCBI Taxonomy" id="2950278"/>
    <lineage>
        <taxon>Bacteria</taxon>
        <taxon>Pseudomonadati</taxon>
        <taxon>Bacteroidota</taxon>
        <taxon>Cytophagia</taxon>
        <taxon>Cytophagales</taxon>
        <taxon>Spirosomataceae</taxon>
        <taxon>Runella</taxon>
    </lineage>
</organism>
<dbReference type="RefSeq" id="WP_253532982.1">
    <property type="nucleotide sequence ID" value="NZ_JAMZEL010000020.1"/>
</dbReference>
<feature type="chain" id="PRO_5045484369" description="WD40 repeat domain-containing protein" evidence="1">
    <location>
        <begin position="24"/>
        <end position="536"/>
    </location>
</feature>
<evidence type="ECO:0000256" key="1">
    <source>
        <dbReference type="SAM" id="SignalP"/>
    </source>
</evidence>
<evidence type="ECO:0000313" key="3">
    <source>
        <dbReference type="Proteomes" id="UP001204772"/>
    </source>
</evidence>
<dbReference type="PANTHER" id="PTHR42754:SF1">
    <property type="entry name" value="LIPOPROTEIN"/>
    <property type="match status" value="1"/>
</dbReference>
<dbReference type="Gene3D" id="2.130.10.10">
    <property type="entry name" value="YVTN repeat-like/Quinoprotein amine dehydrogenase"/>
    <property type="match status" value="1"/>
</dbReference>
<comment type="caution">
    <text evidence="2">The sequence shown here is derived from an EMBL/GenBank/DDBJ whole genome shotgun (WGS) entry which is preliminary data.</text>
</comment>